<gene>
    <name evidence="1" type="ORF">CLUMA_CG011728</name>
</gene>
<sequence length="72" mass="8279">LELGITRWKQPAVLVKLKQEIFTKNNGKEKKRTDKGFSLLSKLFILVHQPMNGGLLTNGVWHINVTCPKKFF</sequence>
<keyword evidence="2" id="KW-1185">Reference proteome</keyword>
<dbReference type="AlphaFoldDB" id="A0A1J1IIT8"/>
<accession>A0A1J1IIT8</accession>
<evidence type="ECO:0000313" key="2">
    <source>
        <dbReference type="Proteomes" id="UP000183832"/>
    </source>
</evidence>
<protein>
    <submittedName>
        <fullName evidence="1">CLUMA_CG011728, isoform A</fullName>
    </submittedName>
</protein>
<name>A0A1J1IIT8_9DIPT</name>
<dbReference type="Proteomes" id="UP000183832">
    <property type="component" value="Unassembled WGS sequence"/>
</dbReference>
<dbReference type="EMBL" id="CVRI01000047">
    <property type="protein sequence ID" value="CRK98369.1"/>
    <property type="molecule type" value="Genomic_DNA"/>
</dbReference>
<proteinExistence type="predicted"/>
<feature type="non-terminal residue" evidence="1">
    <location>
        <position position="1"/>
    </location>
</feature>
<evidence type="ECO:0000313" key="1">
    <source>
        <dbReference type="EMBL" id="CRK98369.1"/>
    </source>
</evidence>
<reference evidence="1 2" key="1">
    <citation type="submission" date="2015-04" db="EMBL/GenBank/DDBJ databases">
        <authorList>
            <person name="Syromyatnikov M.Y."/>
            <person name="Popov V.N."/>
        </authorList>
    </citation>
    <scope>NUCLEOTIDE SEQUENCE [LARGE SCALE GENOMIC DNA]</scope>
</reference>
<organism evidence="1 2">
    <name type="scientific">Clunio marinus</name>
    <dbReference type="NCBI Taxonomy" id="568069"/>
    <lineage>
        <taxon>Eukaryota</taxon>
        <taxon>Metazoa</taxon>
        <taxon>Ecdysozoa</taxon>
        <taxon>Arthropoda</taxon>
        <taxon>Hexapoda</taxon>
        <taxon>Insecta</taxon>
        <taxon>Pterygota</taxon>
        <taxon>Neoptera</taxon>
        <taxon>Endopterygota</taxon>
        <taxon>Diptera</taxon>
        <taxon>Nematocera</taxon>
        <taxon>Chironomoidea</taxon>
        <taxon>Chironomidae</taxon>
        <taxon>Clunio</taxon>
    </lineage>
</organism>